<evidence type="ECO:0000313" key="2">
    <source>
        <dbReference type="Proteomes" id="UP001239111"/>
    </source>
</evidence>
<sequence>MVPSLLELDSHRRERHESVASGSLWQKMNVGKLLSDGDEDCPRTLSELANASYLVKQNVDFNTTEATLNDTSYSVNILDRNLDVITDDDDAFTDCEDTSSLNLDQLIISNFAKSDSTDSPCMDSAVYKSPPALYRIKNINPDNFYKVIASSNNSKSIVSHNESSNTFSNECQNNRGRLVTICEVTEHTCKTNSLTHSTTFFTKNASKELNLTNLDDECVESLRDYNKNITEKILFTSPSHKTKVRETSKPGCIKKNINSTSNNHDATESFILWEKYLKASEHSDTWRTKSLSDVSLISDDYYGDIECSDKNLDLSFTLNEVSMSETVSQKKSSRRTKSCDSLLEEVRHLPHVFYEKYDQFLESLSKEIDKIRSQNVVCTCEQKCSRNPHKKNYDSHLKVPSIESSLKIPNERQCTKVDISPVIEKSVSLRSTNHDELLIPESDTNYYNSPARIFSSESNPSSDLLRVPSPSNCSNNSRLSPKTPTSPFKKRGLYPWEKEVVSPVGEYIKGKRQSPFQKSPLKKRL</sequence>
<gene>
    <name evidence="1" type="ORF">QAD02_012233</name>
</gene>
<proteinExistence type="predicted"/>
<organism evidence="1 2">
    <name type="scientific">Eretmocerus hayati</name>
    <dbReference type="NCBI Taxonomy" id="131215"/>
    <lineage>
        <taxon>Eukaryota</taxon>
        <taxon>Metazoa</taxon>
        <taxon>Ecdysozoa</taxon>
        <taxon>Arthropoda</taxon>
        <taxon>Hexapoda</taxon>
        <taxon>Insecta</taxon>
        <taxon>Pterygota</taxon>
        <taxon>Neoptera</taxon>
        <taxon>Endopterygota</taxon>
        <taxon>Hymenoptera</taxon>
        <taxon>Apocrita</taxon>
        <taxon>Proctotrupomorpha</taxon>
        <taxon>Chalcidoidea</taxon>
        <taxon>Aphelinidae</taxon>
        <taxon>Aphelininae</taxon>
        <taxon>Eretmocerus</taxon>
    </lineage>
</organism>
<dbReference type="Proteomes" id="UP001239111">
    <property type="component" value="Chromosome 2"/>
</dbReference>
<keyword evidence="2" id="KW-1185">Reference proteome</keyword>
<dbReference type="EMBL" id="CM056742">
    <property type="protein sequence ID" value="KAJ8676446.1"/>
    <property type="molecule type" value="Genomic_DNA"/>
</dbReference>
<evidence type="ECO:0000313" key="1">
    <source>
        <dbReference type="EMBL" id="KAJ8676446.1"/>
    </source>
</evidence>
<name>A0ACC2NZ53_9HYME</name>
<protein>
    <submittedName>
        <fullName evidence="1">Uncharacterized protein</fullName>
    </submittedName>
</protein>
<reference evidence="1" key="1">
    <citation type="submission" date="2023-04" db="EMBL/GenBank/DDBJ databases">
        <title>A chromosome-level genome assembly of the parasitoid wasp Eretmocerus hayati.</title>
        <authorList>
            <person name="Zhong Y."/>
            <person name="Liu S."/>
            <person name="Liu Y."/>
        </authorList>
    </citation>
    <scope>NUCLEOTIDE SEQUENCE</scope>
    <source>
        <strain evidence="1">ZJU_SS_LIU_2023</strain>
    </source>
</reference>
<accession>A0ACC2NZ53</accession>
<comment type="caution">
    <text evidence="1">The sequence shown here is derived from an EMBL/GenBank/DDBJ whole genome shotgun (WGS) entry which is preliminary data.</text>
</comment>